<evidence type="ECO:0000313" key="2">
    <source>
        <dbReference type="EMBL" id="PPV07142.1"/>
    </source>
</evidence>
<proteinExistence type="predicted"/>
<keyword evidence="3" id="KW-1185">Reference proteome</keyword>
<dbReference type="Proteomes" id="UP000239710">
    <property type="component" value="Unassembled WGS sequence"/>
</dbReference>
<name>A0ABX5BQE8_9XANT</name>
<organism evidence="2 3">
    <name type="scientific">Xanthomonas bromi</name>
    <dbReference type="NCBI Taxonomy" id="56449"/>
    <lineage>
        <taxon>Bacteria</taxon>
        <taxon>Pseudomonadati</taxon>
        <taxon>Pseudomonadota</taxon>
        <taxon>Gammaproteobacteria</taxon>
        <taxon>Lysobacterales</taxon>
        <taxon>Lysobacteraceae</taxon>
        <taxon>Xanthomonas</taxon>
    </lineage>
</organism>
<sequence length="74" mass="7458">MLVPSKAACDSVSAKPATTTTTGRATASAAVNHNCVAIGRRCDMAVASWGQVTTNDAICAVAVVSALRQPTRPG</sequence>
<dbReference type="EMBL" id="MDCE01000010">
    <property type="protein sequence ID" value="PPV07142.1"/>
    <property type="molecule type" value="Genomic_DNA"/>
</dbReference>
<accession>A0ABX5BQE8</accession>
<feature type="region of interest" description="Disordered" evidence="1">
    <location>
        <begin position="1"/>
        <end position="24"/>
    </location>
</feature>
<evidence type="ECO:0000256" key="1">
    <source>
        <dbReference type="SAM" id="MobiDB-lite"/>
    </source>
</evidence>
<feature type="compositionally biased region" description="Low complexity" evidence="1">
    <location>
        <begin position="14"/>
        <end position="24"/>
    </location>
</feature>
<protein>
    <submittedName>
        <fullName evidence="2">Uncharacterized protein</fullName>
    </submittedName>
</protein>
<gene>
    <name evidence="2" type="ORF">XbrCFBP1976_08530</name>
</gene>
<comment type="caution">
    <text evidence="2">The sequence shown here is derived from an EMBL/GenBank/DDBJ whole genome shotgun (WGS) entry which is preliminary data.</text>
</comment>
<reference evidence="2 3" key="1">
    <citation type="submission" date="2016-08" db="EMBL/GenBank/DDBJ databases">
        <title>Evolution of the type three secretion system and type three effector repertoires in Xanthomonas.</title>
        <authorList>
            <person name="Merda D."/>
            <person name="Briand M."/>
            <person name="Bosis E."/>
            <person name="Rousseau C."/>
            <person name="Portier P."/>
            <person name="Jacques M.-A."/>
            <person name="Fischer-Le Saux M."/>
        </authorList>
    </citation>
    <scope>NUCLEOTIDE SEQUENCE [LARGE SCALE GENOMIC DNA]</scope>
    <source>
        <strain evidence="2 3">CFBP1976</strain>
    </source>
</reference>
<evidence type="ECO:0000313" key="3">
    <source>
        <dbReference type="Proteomes" id="UP000239710"/>
    </source>
</evidence>